<dbReference type="PROSITE" id="PS50267">
    <property type="entry name" value="NA_NEUROTRAN_SYMP_3"/>
    <property type="match status" value="1"/>
</dbReference>
<feature type="transmembrane region" description="Helical" evidence="6">
    <location>
        <begin position="257"/>
        <end position="279"/>
    </location>
</feature>
<feature type="transmembrane region" description="Helical" evidence="6">
    <location>
        <begin position="412"/>
        <end position="433"/>
    </location>
</feature>
<dbReference type="InterPro" id="IPR037272">
    <property type="entry name" value="SNS_sf"/>
</dbReference>
<comment type="subcellular location">
    <subcellularLocation>
        <location evidence="1">Membrane</location>
        <topology evidence="1">Multi-pass membrane protein</topology>
    </subcellularLocation>
</comment>
<evidence type="ECO:0000256" key="5">
    <source>
        <dbReference type="ARBA" id="ARBA00023136"/>
    </source>
</evidence>
<feature type="transmembrane region" description="Helical" evidence="6">
    <location>
        <begin position="12"/>
        <end position="30"/>
    </location>
</feature>
<dbReference type="EMBL" id="JBHUEO010000054">
    <property type="protein sequence ID" value="MFD1708015.1"/>
    <property type="molecule type" value="Genomic_DNA"/>
</dbReference>
<dbReference type="SUPFAM" id="SSF161070">
    <property type="entry name" value="SNF-like"/>
    <property type="match status" value="1"/>
</dbReference>
<feature type="transmembrane region" description="Helical" evidence="6">
    <location>
        <begin position="306"/>
        <end position="333"/>
    </location>
</feature>
<evidence type="ECO:0000256" key="2">
    <source>
        <dbReference type="ARBA" id="ARBA00022448"/>
    </source>
</evidence>
<dbReference type="Gene3D" id="1.20.1740.10">
    <property type="entry name" value="Amino acid/polyamine transporter I"/>
    <property type="match status" value="1"/>
</dbReference>
<reference evidence="8" key="1">
    <citation type="journal article" date="2019" name="Int. J. Syst. Evol. Microbiol.">
        <title>The Global Catalogue of Microorganisms (GCM) 10K type strain sequencing project: providing services to taxonomists for standard genome sequencing and annotation.</title>
        <authorList>
            <consortium name="The Broad Institute Genomics Platform"/>
            <consortium name="The Broad Institute Genome Sequencing Center for Infectious Disease"/>
            <person name="Wu L."/>
            <person name="Ma J."/>
        </authorList>
    </citation>
    <scope>NUCLEOTIDE SEQUENCE [LARGE SCALE GENOMIC DNA]</scope>
    <source>
        <strain evidence="8">CGMCC 1.12295</strain>
    </source>
</reference>
<keyword evidence="5 6" id="KW-0472">Membrane</keyword>
<keyword evidence="2" id="KW-0813">Transport</keyword>
<feature type="transmembrane region" description="Helical" evidence="6">
    <location>
        <begin position="171"/>
        <end position="192"/>
    </location>
</feature>
<feature type="transmembrane region" description="Helical" evidence="6">
    <location>
        <begin position="212"/>
        <end position="236"/>
    </location>
</feature>
<evidence type="ECO:0000256" key="6">
    <source>
        <dbReference type="SAM" id="Phobius"/>
    </source>
</evidence>
<keyword evidence="4 6" id="KW-1133">Transmembrane helix</keyword>
<protein>
    <submittedName>
        <fullName evidence="7">Sodium-dependent transporter</fullName>
    </submittedName>
</protein>
<evidence type="ECO:0000256" key="3">
    <source>
        <dbReference type="ARBA" id="ARBA00022692"/>
    </source>
</evidence>
<dbReference type="RefSeq" id="WP_380774902.1">
    <property type="nucleotide sequence ID" value="NZ_JBHUEO010000054.1"/>
</dbReference>
<evidence type="ECO:0000256" key="4">
    <source>
        <dbReference type="ARBA" id="ARBA00022989"/>
    </source>
</evidence>
<gene>
    <name evidence="7" type="ORF">ACFSCZ_14920</name>
</gene>
<feature type="transmembrane region" description="Helical" evidence="6">
    <location>
        <begin position="372"/>
        <end position="392"/>
    </location>
</feature>
<comment type="caution">
    <text evidence="7">The sequence shown here is derived from an EMBL/GenBank/DDBJ whole genome shotgun (WGS) entry which is preliminary data.</text>
</comment>
<keyword evidence="8" id="KW-1185">Reference proteome</keyword>
<sequence length="495" mass="55824">MPKQPQWSSRLALIFASIALIVGTGVIWRFPRNLAEHGGSFLIGWAIFLFLWSIPMIMIEMVIGRKTRMGTAGSFRDFVHEKYTWMGTVIFWVAAFATFYTSVVTGWTLKYLFLAFQGTFKEGVDTRIIWDTFSTNSGEMIIFHILVSIFSGVVLYLGINKGVERANQIMVPTLFLTLIFTTIYTLSMDGALEGIQYMFTPEWDKLTNAETWLAALSQSAWSTGAGWGIFATYAIYTKKKEDIAQNTLTATFGNNSTELLAGLTIIPAIFVLSPSQAYLDEALGSDNYGMIFVYVAELFTTMTGGFFISIVFFTALALAAISSLIGLFVFLVRNIEDYGVPYKKAVIMTVVVTAVLGIPSALSLDFLGNQDFVWGLGLIINAIFYLFAAYQYGIEKIRNEINEVSDIKVGRWYTWIVKYCMPIIAVVFFGWWIYQSIVWYPNNWWSPIEVFSFGSFFVQVGAVVLVSILFNGWVKRTTRKANLEDHSENKDQEVI</sequence>
<organism evidence="7 8">
    <name type="scientific">Siminovitchia sediminis</name>
    <dbReference type="NCBI Taxonomy" id="1274353"/>
    <lineage>
        <taxon>Bacteria</taxon>
        <taxon>Bacillati</taxon>
        <taxon>Bacillota</taxon>
        <taxon>Bacilli</taxon>
        <taxon>Bacillales</taxon>
        <taxon>Bacillaceae</taxon>
        <taxon>Siminovitchia</taxon>
    </lineage>
</organism>
<dbReference type="Proteomes" id="UP001597301">
    <property type="component" value="Unassembled WGS sequence"/>
</dbReference>
<feature type="transmembrane region" description="Helical" evidence="6">
    <location>
        <begin position="345"/>
        <end position="366"/>
    </location>
</feature>
<feature type="transmembrane region" description="Helical" evidence="6">
    <location>
        <begin position="42"/>
        <end position="63"/>
    </location>
</feature>
<accession>A0ABW4KJ65</accession>
<evidence type="ECO:0000313" key="8">
    <source>
        <dbReference type="Proteomes" id="UP001597301"/>
    </source>
</evidence>
<dbReference type="Pfam" id="PF00209">
    <property type="entry name" value="SNF"/>
    <property type="match status" value="2"/>
</dbReference>
<dbReference type="InterPro" id="IPR000175">
    <property type="entry name" value="Na/ntran_symport"/>
</dbReference>
<feature type="transmembrane region" description="Helical" evidence="6">
    <location>
        <begin position="83"/>
        <end position="103"/>
    </location>
</feature>
<name>A0ABW4KJ65_9BACI</name>
<dbReference type="PANTHER" id="PTHR42948">
    <property type="entry name" value="TRANSPORTER"/>
    <property type="match status" value="1"/>
</dbReference>
<proteinExistence type="predicted"/>
<feature type="transmembrane region" description="Helical" evidence="6">
    <location>
        <begin position="453"/>
        <end position="474"/>
    </location>
</feature>
<keyword evidence="3 6" id="KW-0812">Transmembrane</keyword>
<dbReference type="PANTHER" id="PTHR42948:SF1">
    <property type="entry name" value="TRANSPORTER"/>
    <property type="match status" value="1"/>
</dbReference>
<feature type="transmembrane region" description="Helical" evidence="6">
    <location>
        <begin position="141"/>
        <end position="159"/>
    </location>
</feature>
<evidence type="ECO:0000313" key="7">
    <source>
        <dbReference type="EMBL" id="MFD1708015.1"/>
    </source>
</evidence>
<evidence type="ECO:0000256" key="1">
    <source>
        <dbReference type="ARBA" id="ARBA00004141"/>
    </source>
</evidence>